<comment type="caution">
    <text evidence="9">The sequence shown here is derived from an EMBL/GenBank/DDBJ whole genome shotgun (WGS) entry which is preliminary data.</text>
</comment>
<dbReference type="PANTHER" id="PTHR43671:SF13">
    <property type="entry name" value="SERINE_THREONINE-PROTEIN KINASE NEK2"/>
    <property type="match status" value="1"/>
</dbReference>
<dbReference type="GO" id="GO:0004674">
    <property type="term" value="F:protein serine/threonine kinase activity"/>
    <property type="evidence" value="ECO:0007669"/>
    <property type="project" value="UniProtKB-EC"/>
</dbReference>
<evidence type="ECO:0000256" key="3">
    <source>
        <dbReference type="ARBA" id="ARBA00022741"/>
    </source>
</evidence>
<feature type="compositionally biased region" description="Polar residues" evidence="6">
    <location>
        <begin position="205"/>
        <end position="230"/>
    </location>
</feature>
<dbReference type="Proteomes" id="UP000287188">
    <property type="component" value="Unassembled WGS sequence"/>
</dbReference>
<dbReference type="SUPFAM" id="SSF56112">
    <property type="entry name" value="Protein kinase-like (PK-like)"/>
    <property type="match status" value="1"/>
</dbReference>
<evidence type="ECO:0000256" key="6">
    <source>
        <dbReference type="SAM" id="MobiDB-lite"/>
    </source>
</evidence>
<evidence type="ECO:0000256" key="7">
    <source>
        <dbReference type="SAM" id="Phobius"/>
    </source>
</evidence>
<keyword evidence="2" id="KW-0808">Transferase</keyword>
<dbReference type="AlphaFoldDB" id="A0A402AFI9"/>
<dbReference type="InterPro" id="IPR000719">
    <property type="entry name" value="Prot_kinase_dom"/>
</dbReference>
<proteinExistence type="predicted"/>
<sequence>MGFGMHNLQLPLTLSLEDAGYVSPEVAQGQTVNTRSDIYSLGVMLYELCTGTLPFQGDTTSDMLLQHIHAAPMSPALINPHIVPGMTAIILRCLAKDPSARFPNGAALTAALAKVMSAPGMTRMGQSGAGVSGNRLTPWFSSAQLINDNTYLSPQRAQGLPEETISGKNPVGNVSGSYQATNVPTSLSSAPTSSARALTPDGVHTPSQPDMTAHSQQPDLLSSMETQRLQHSPLPVTPTRDSLPVGAAPPPRRNRLFRTRRARTLTIVGSVLLCLLVIAAGLTAFFTTQHNNSIAAPSLSGHAFFVSSGLLDPNNPKGIVDGLQIDLTNIPPPQPGKGYYAWLLGDTDSNPASPPIAMGTLSVLNGHASKAYNSDQNDNLLSHYSRFLVTEEDATAPPSNPSLDPATWRYGPPFHRCPIRGISRIIIVCLTICDTCWPRTLNWRR</sequence>
<feature type="region of interest" description="Disordered" evidence="6">
    <location>
        <begin position="161"/>
        <end position="253"/>
    </location>
</feature>
<keyword evidence="3" id="KW-0547">Nucleotide-binding</keyword>
<dbReference type="PROSITE" id="PS50011">
    <property type="entry name" value="PROTEIN_KINASE_DOM"/>
    <property type="match status" value="1"/>
</dbReference>
<dbReference type="PANTHER" id="PTHR43671">
    <property type="entry name" value="SERINE/THREONINE-PROTEIN KINASE NEK"/>
    <property type="match status" value="1"/>
</dbReference>
<dbReference type="OrthoDB" id="9814968at2"/>
<dbReference type="RefSeq" id="WP_126549495.1">
    <property type="nucleotide sequence ID" value="NZ_BIFS01000001.1"/>
</dbReference>
<dbReference type="Pfam" id="PF00069">
    <property type="entry name" value="Pkinase"/>
    <property type="match status" value="1"/>
</dbReference>
<evidence type="ECO:0000313" key="10">
    <source>
        <dbReference type="Proteomes" id="UP000287188"/>
    </source>
</evidence>
<gene>
    <name evidence="9" type="ORF">KDK_16780</name>
</gene>
<evidence type="ECO:0000259" key="8">
    <source>
        <dbReference type="PROSITE" id="PS50011"/>
    </source>
</evidence>
<accession>A0A402AFI9</accession>
<feature type="domain" description="Protein kinase" evidence="8">
    <location>
        <begin position="1"/>
        <end position="116"/>
    </location>
</feature>
<organism evidence="9 10">
    <name type="scientific">Dictyobacter kobayashii</name>
    <dbReference type="NCBI Taxonomy" id="2014872"/>
    <lineage>
        <taxon>Bacteria</taxon>
        <taxon>Bacillati</taxon>
        <taxon>Chloroflexota</taxon>
        <taxon>Ktedonobacteria</taxon>
        <taxon>Ktedonobacterales</taxon>
        <taxon>Dictyobacteraceae</taxon>
        <taxon>Dictyobacter</taxon>
    </lineage>
</organism>
<evidence type="ECO:0000313" key="9">
    <source>
        <dbReference type="EMBL" id="GCE17878.1"/>
    </source>
</evidence>
<feature type="transmembrane region" description="Helical" evidence="7">
    <location>
        <begin position="262"/>
        <end position="286"/>
    </location>
</feature>
<keyword evidence="4" id="KW-0418">Kinase</keyword>
<feature type="compositionally biased region" description="Low complexity" evidence="6">
    <location>
        <begin position="184"/>
        <end position="200"/>
    </location>
</feature>
<dbReference type="InterPro" id="IPR011009">
    <property type="entry name" value="Kinase-like_dom_sf"/>
</dbReference>
<keyword evidence="10" id="KW-1185">Reference proteome</keyword>
<reference evidence="10" key="1">
    <citation type="submission" date="2018-12" db="EMBL/GenBank/DDBJ databases">
        <title>Tengunoibacter tsumagoiensis gen. nov., sp. nov., Dictyobacter kobayashii sp. nov., D. alpinus sp. nov., and D. joshuensis sp. nov. and description of Dictyobacteraceae fam. nov. within the order Ktedonobacterales isolated from Tengu-no-mugimeshi.</title>
        <authorList>
            <person name="Wang C.M."/>
            <person name="Zheng Y."/>
            <person name="Sakai Y."/>
            <person name="Toyoda A."/>
            <person name="Minakuchi Y."/>
            <person name="Abe K."/>
            <person name="Yokota A."/>
            <person name="Yabe S."/>
        </authorList>
    </citation>
    <scope>NUCLEOTIDE SEQUENCE [LARGE SCALE GENOMIC DNA]</scope>
    <source>
        <strain evidence="10">Uno11</strain>
    </source>
</reference>
<evidence type="ECO:0000256" key="2">
    <source>
        <dbReference type="ARBA" id="ARBA00022679"/>
    </source>
</evidence>
<dbReference type="EC" id="2.7.11.1" evidence="1"/>
<name>A0A402AFI9_9CHLR</name>
<evidence type="ECO:0000256" key="5">
    <source>
        <dbReference type="ARBA" id="ARBA00022840"/>
    </source>
</evidence>
<keyword evidence="7" id="KW-0812">Transmembrane</keyword>
<dbReference type="GO" id="GO:0005524">
    <property type="term" value="F:ATP binding"/>
    <property type="evidence" value="ECO:0007669"/>
    <property type="project" value="UniProtKB-KW"/>
</dbReference>
<protein>
    <recommendedName>
        <fullName evidence="1">non-specific serine/threonine protein kinase</fullName>
        <ecNumber evidence="1">2.7.11.1</ecNumber>
    </recommendedName>
</protein>
<feature type="compositionally biased region" description="Polar residues" evidence="6">
    <location>
        <begin position="172"/>
        <end position="183"/>
    </location>
</feature>
<evidence type="ECO:0000256" key="4">
    <source>
        <dbReference type="ARBA" id="ARBA00022777"/>
    </source>
</evidence>
<evidence type="ECO:0000256" key="1">
    <source>
        <dbReference type="ARBA" id="ARBA00012513"/>
    </source>
</evidence>
<keyword evidence="7" id="KW-0472">Membrane</keyword>
<dbReference type="Gene3D" id="1.10.510.10">
    <property type="entry name" value="Transferase(Phosphotransferase) domain 1"/>
    <property type="match status" value="1"/>
</dbReference>
<keyword evidence="5" id="KW-0067">ATP-binding</keyword>
<keyword evidence="7" id="KW-1133">Transmembrane helix</keyword>
<dbReference type="InterPro" id="IPR050660">
    <property type="entry name" value="NEK_Ser/Thr_kinase"/>
</dbReference>
<dbReference type="EMBL" id="BIFS01000001">
    <property type="protein sequence ID" value="GCE17878.1"/>
    <property type="molecule type" value="Genomic_DNA"/>
</dbReference>